<feature type="region of interest" description="Disordered" evidence="11">
    <location>
        <begin position="225"/>
        <end position="244"/>
    </location>
</feature>
<evidence type="ECO:0000256" key="6">
    <source>
        <dbReference type="ARBA" id="ARBA00023015"/>
    </source>
</evidence>
<dbReference type="PANTHER" id="PTHR37461">
    <property type="entry name" value="ANTI-SIGMA-K FACTOR RSKA"/>
    <property type="match status" value="1"/>
</dbReference>
<dbReference type="EMBL" id="JAERSG010000004">
    <property type="protein sequence ID" value="MBL0748988.1"/>
    <property type="molecule type" value="Genomic_DNA"/>
</dbReference>
<name>A0ABS1LBS4_9ACTN</name>
<feature type="region of interest" description="Disordered" evidence="11">
    <location>
        <begin position="70"/>
        <end position="91"/>
    </location>
</feature>
<evidence type="ECO:0000256" key="3">
    <source>
        <dbReference type="ARBA" id="ARBA00022475"/>
    </source>
</evidence>
<evidence type="ECO:0000256" key="10">
    <source>
        <dbReference type="ARBA" id="ARBA00030803"/>
    </source>
</evidence>
<evidence type="ECO:0000313" key="14">
    <source>
        <dbReference type="Proteomes" id="UP000636918"/>
    </source>
</evidence>
<proteinExistence type="predicted"/>
<dbReference type="InterPro" id="IPR018764">
    <property type="entry name" value="RskA_C"/>
</dbReference>
<dbReference type="InterPro" id="IPR041916">
    <property type="entry name" value="Anti_sigma_zinc_sf"/>
</dbReference>
<dbReference type="Pfam" id="PF10099">
    <property type="entry name" value="RskA_C"/>
    <property type="match status" value="1"/>
</dbReference>
<evidence type="ECO:0000256" key="4">
    <source>
        <dbReference type="ARBA" id="ARBA00022692"/>
    </source>
</evidence>
<evidence type="ECO:0000256" key="11">
    <source>
        <dbReference type="SAM" id="MobiDB-lite"/>
    </source>
</evidence>
<keyword evidence="8" id="KW-0804">Transcription</keyword>
<keyword evidence="14" id="KW-1185">Reference proteome</keyword>
<keyword evidence="5" id="KW-1133">Transmembrane helix</keyword>
<dbReference type="RefSeq" id="WP_201938587.1">
    <property type="nucleotide sequence ID" value="NZ_JAERSG010000004.1"/>
</dbReference>
<reference evidence="13 14" key="1">
    <citation type="submission" date="2021-01" db="EMBL/GenBank/DDBJ databases">
        <title>Genome seq and assembly of Nocardiodes sp. G10.</title>
        <authorList>
            <person name="Chhetri G."/>
        </authorList>
    </citation>
    <scope>NUCLEOTIDE SEQUENCE [LARGE SCALE GENOMIC DNA]</scope>
    <source>
        <strain evidence="13 14">G10</strain>
    </source>
</reference>
<evidence type="ECO:0000313" key="13">
    <source>
        <dbReference type="EMBL" id="MBL0748988.1"/>
    </source>
</evidence>
<protein>
    <recommendedName>
        <fullName evidence="10">Regulator of SigK</fullName>
    </recommendedName>
    <alternativeName>
        <fullName evidence="9">Sigma-K anti-sigma factor RskA</fullName>
    </alternativeName>
</protein>
<dbReference type="InterPro" id="IPR051474">
    <property type="entry name" value="Anti-sigma-K/W_factor"/>
</dbReference>
<evidence type="ECO:0000256" key="1">
    <source>
        <dbReference type="ARBA" id="ARBA00004167"/>
    </source>
</evidence>
<evidence type="ECO:0000259" key="12">
    <source>
        <dbReference type="Pfam" id="PF10099"/>
    </source>
</evidence>
<keyword evidence="3" id="KW-1003">Cell membrane</keyword>
<gene>
    <name evidence="13" type="ORF">JI751_15310</name>
</gene>
<evidence type="ECO:0000256" key="2">
    <source>
        <dbReference type="ARBA" id="ARBA00004236"/>
    </source>
</evidence>
<keyword evidence="4" id="KW-0812">Transmembrane</keyword>
<comment type="caution">
    <text evidence="13">The sequence shown here is derived from an EMBL/GenBank/DDBJ whole genome shotgun (WGS) entry which is preliminary data.</text>
</comment>
<keyword evidence="7" id="KW-0472">Membrane</keyword>
<feature type="domain" description="Anti-sigma K factor RskA C-terminal" evidence="12">
    <location>
        <begin position="107"/>
        <end position="235"/>
    </location>
</feature>
<dbReference type="Gene3D" id="1.10.10.1320">
    <property type="entry name" value="Anti-sigma factor, zinc-finger domain"/>
    <property type="match status" value="1"/>
</dbReference>
<dbReference type="PANTHER" id="PTHR37461:SF1">
    <property type="entry name" value="ANTI-SIGMA-K FACTOR RSKA"/>
    <property type="match status" value="1"/>
</dbReference>
<organism evidence="13 14">
    <name type="scientific">Nocardioides baculatus</name>
    <dbReference type="NCBI Taxonomy" id="2801337"/>
    <lineage>
        <taxon>Bacteria</taxon>
        <taxon>Bacillati</taxon>
        <taxon>Actinomycetota</taxon>
        <taxon>Actinomycetes</taxon>
        <taxon>Propionibacteriales</taxon>
        <taxon>Nocardioidaceae</taxon>
        <taxon>Nocardioides</taxon>
    </lineage>
</organism>
<dbReference type="Proteomes" id="UP000636918">
    <property type="component" value="Unassembled WGS sequence"/>
</dbReference>
<keyword evidence="6" id="KW-0805">Transcription regulation</keyword>
<evidence type="ECO:0000256" key="8">
    <source>
        <dbReference type="ARBA" id="ARBA00023163"/>
    </source>
</evidence>
<evidence type="ECO:0000256" key="7">
    <source>
        <dbReference type="ARBA" id="ARBA00023136"/>
    </source>
</evidence>
<evidence type="ECO:0000256" key="9">
    <source>
        <dbReference type="ARBA" id="ARBA00029829"/>
    </source>
</evidence>
<evidence type="ECO:0000256" key="5">
    <source>
        <dbReference type="ARBA" id="ARBA00022989"/>
    </source>
</evidence>
<comment type="subcellular location">
    <subcellularLocation>
        <location evidence="2">Cell membrane</location>
    </subcellularLocation>
    <subcellularLocation>
        <location evidence="1">Membrane</location>
        <topology evidence="1">Single-pass membrane protein</topology>
    </subcellularLocation>
</comment>
<accession>A0ABS1LBS4</accession>
<sequence length="244" mass="25244">MFHVDLDDLADLVLDPDATPEAVRTHVASCPACRDRLDALLDVRRLADGEPLVAPPDRVRDRVLAQVRDADPGAGTADGRRPLSVAGAPAEARRSRNRVPVWAAGLAAGIALVAGLGLGRLTGDAPATPEATDPGTVVAAADLTALDSDAARGVASAVEKDDTLTLRVSAEGLDDSDGVHEVWLINTDGKRMVAIGFLASGDTGQFDVPLGLIEQGYRIVDISVEPDDGDPTHSGVSLARGELA</sequence>